<proteinExistence type="predicted"/>
<keyword evidence="2" id="KW-1185">Reference proteome</keyword>
<dbReference type="EMBL" id="CABWLR010000003">
    <property type="protein sequence ID" value="VXB55808.1"/>
    <property type="molecule type" value="Genomic_DNA"/>
</dbReference>
<sequence>MNIVGLFFNTILVNRKQLYIFRYIGEYVQLYTYTIVVFNLKKNEINISNLSNINNIFDISFWSKIIS</sequence>
<dbReference type="AlphaFoldDB" id="A0A653RM13"/>
<accession>A0A653RM13</accession>
<organism evidence="1 2">
    <name type="scientific">Maribacter litoralis</name>
    <dbReference type="NCBI Taxonomy" id="2059726"/>
    <lineage>
        <taxon>Bacteria</taxon>
        <taxon>Pseudomonadati</taxon>
        <taxon>Bacteroidota</taxon>
        <taxon>Flavobacteriia</taxon>
        <taxon>Flavobacteriales</taxon>
        <taxon>Flavobacteriaceae</taxon>
        <taxon>Maribacter</taxon>
    </lineage>
</organism>
<reference evidence="1 2" key="1">
    <citation type="submission" date="2019-10" db="EMBL/GenBank/DDBJ databases">
        <authorList>
            <person name="Karimi E."/>
        </authorList>
    </citation>
    <scope>NUCLEOTIDE SEQUENCE [LARGE SCALE GENOMIC DNA]</scope>
    <source>
        <strain evidence="1">Maribacter sp. 151</strain>
    </source>
</reference>
<dbReference type="Proteomes" id="UP000430202">
    <property type="component" value="Unassembled WGS sequence"/>
</dbReference>
<gene>
    <name evidence="1" type="ORF">MARI151_30002</name>
</gene>
<evidence type="ECO:0000313" key="1">
    <source>
        <dbReference type="EMBL" id="VXB55808.1"/>
    </source>
</evidence>
<evidence type="ECO:0000313" key="2">
    <source>
        <dbReference type="Proteomes" id="UP000430202"/>
    </source>
</evidence>
<protein>
    <submittedName>
        <fullName evidence="1">Uncharacterized protein</fullName>
    </submittedName>
</protein>
<name>A0A653RM13_9FLAO</name>